<accession>A0AA48LAI4</accession>
<evidence type="ECO:0000313" key="3">
    <source>
        <dbReference type="Proteomes" id="UP001233271"/>
    </source>
</evidence>
<proteinExistence type="predicted"/>
<feature type="region of interest" description="Disordered" evidence="1">
    <location>
        <begin position="326"/>
        <end position="345"/>
    </location>
</feature>
<reference evidence="2" key="1">
    <citation type="journal article" date="2023" name="BMC Genomics">
        <title>Chromosome-level genome assemblies of Cutaneotrichosporon spp. (Trichosporonales, Basidiomycota) reveal imbalanced evolution between nucleotide sequences and chromosome synteny.</title>
        <authorList>
            <person name="Kobayashi Y."/>
            <person name="Kayamori A."/>
            <person name="Aoki K."/>
            <person name="Shiwa Y."/>
            <person name="Matsutani M."/>
            <person name="Fujita N."/>
            <person name="Sugita T."/>
            <person name="Iwasaki W."/>
            <person name="Tanaka N."/>
            <person name="Takashima M."/>
        </authorList>
    </citation>
    <scope>NUCLEOTIDE SEQUENCE</scope>
    <source>
        <strain evidence="2">HIS019</strain>
    </source>
</reference>
<dbReference type="Proteomes" id="UP001233271">
    <property type="component" value="Chromosome 7b"/>
</dbReference>
<evidence type="ECO:0000256" key="1">
    <source>
        <dbReference type="SAM" id="MobiDB-lite"/>
    </source>
</evidence>
<feature type="compositionally biased region" description="Low complexity" evidence="1">
    <location>
        <begin position="326"/>
        <end position="337"/>
    </location>
</feature>
<name>A0AA48LAI4_9TREE</name>
<evidence type="ECO:0000313" key="2">
    <source>
        <dbReference type="EMBL" id="BEI94925.1"/>
    </source>
</evidence>
<dbReference type="KEGG" id="ccac:CcaHIS019_0705060"/>
<feature type="region of interest" description="Disordered" evidence="1">
    <location>
        <begin position="57"/>
        <end position="78"/>
    </location>
</feature>
<sequence>MPKTRPYTRDELQGLRRADLQRLCKTYNIKGANAKSDVLITTLADFFTSSEYLASLPKADTSRSNPPLRQPAPLHGPANRASLRAQATATIGQVGDQTQIPLSVDNDTFASSSHELASLRSEVLHLRDIVERFDQQSLLERVEKRMEARIQAAVAEQLALIKQREAAVAAQETALSAMLARIEAFQHKMLGGSIADVDEPEELPPSDGTLKRKEPVSDLPQPTQKRMRLPSGTQTPPLLSSAKVSEAPSTPDSSRYRIVPRTPPQQRATSIDHVATPGRDLSPRGLLPFPGAGASPSVNRQERILYRPKHSRSRPSQAHLELSAITESGSEAETESGPSRRPFFGSIAIDHSTVTPPALSPSPQIGGDNYTYTPLPPPFSMAAGSSSNASSPHVARPTAPFDPQRMYMDIALNGFADDYSPSAQATPSSRTMLGTERFRDNRFADEPLVSWPSPKLDCGPNTPSHPTTRHFE</sequence>
<dbReference type="RefSeq" id="XP_060460190.1">
    <property type="nucleotide sequence ID" value="XM_060603947.1"/>
</dbReference>
<keyword evidence="3" id="KW-1185">Reference proteome</keyword>
<organism evidence="2 3">
    <name type="scientific">Cutaneotrichosporon cavernicola</name>
    <dbReference type="NCBI Taxonomy" id="279322"/>
    <lineage>
        <taxon>Eukaryota</taxon>
        <taxon>Fungi</taxon>
        <taxon>Dikarya</taxon>
        <taxon>Basidiomycota</taxon>
        <taxon>Agaricomycotina</taxon>
        <taxon>Tremellomycetes</taxon>
        <taxon>Trichosporonales</taxon>
        <taxon>Trichosporonaceae</taxon>
        <taxon>Cutaneotrichosporon</taxon>
    </lineage>
</organism>
<dbReference type="AlphaFoldDB" id="A0AA48LAI4"/>
<gene>
    <name evidence="2" type="ORF">CcaverHIS019_0705060</name>
</gene>
<protein>
    <submittedName>
        <fullName evidence="2">Uncharacterized protein</fullName>
    </submittedName>
</protein>
<dbReference type="GeneID" id="85498795"/>
<feature type="region of interest" description="Disordered" evidence="1">
    <location>
        <begin position="444"/>
        <end position="472"/>
    </location>
</feature>
<dbReference type="EMBL" id="AP028219">
    <property type="protein sequence ID" value="BEI94925.1"/>
    <property type="molecule type" value="Genomic_DNA"/>
</dbReference>
<feature type="region of interest" description="Disordered" evidence="1">
    <location>
        <begin position="195"/>
        <end position="300"/>
    </location>
</feature>